<evidence type="ECO:0000256" key="5">
    <source>
        <dbReference type="ARBA" id="ARBA00022679"/>
    </source>
</evidence>
<protein>
    <recommendedName>
        <fullName evidence="4">2-amino-4-hydroxy-6-hydroxymethyldihydropteridine pyrophosphokinase</fullName>
        <ecNumber evidence="3">2.7.6.3</ecNumber>
    </recommendedName>
    <alternativeName>
        <fullName evidence="11">6-hydroxymethyl-7,8-dihydropterin pyrophosphokinase</fullName>
    </alternativeName>
    <alternativeName>
        <fullName evidence="12">7,8-dihydro-6-hydroxymethylpterin-pyrophosphokinase</fullName>
    </alternativeName>
</protein>
<keyword evidence="7 14" id="KW-0418">Kinase</keyword>
<evidence type="ECO:0000256" key="11">
    <source>
        <dbReference type="ARBA" id="ARBA00029766"/>
    </source>
</evidence>
<dbReference type="PANTHER" id="PTHR43071:SF1">
    <property type="entry name" value="2-AMINO-4-HYDROXY-6-HYDROXYMETHYLDIHYDROPTERIDINE PYROPHOSPHOKINASE"/>
    <property type="match status" value="1"/>
</dbReference>
<evidence type="ECO:0000256" key="4">
    <source>
        <dbReference type="ARBA" id="ARBA00016218"/>
    </source>
</evidence>
<dbReference type="InterPro" id="IPR000550">
    <property type="entry name" value="Hppk"/>
</dbReference>
<keyword evidence="9" id="KW-0289">Folate biosynthesis</keyword>
<dbReference type="EC" id="2.7.6.3" evidence="3"/>
<dbReference type="UniPathway" id="UPA00077">
    <property type="reaction ID" value="UER00155"/>
</dbReference>
<dbReference type="PANTHER" id="PTHR43071">
    <property type="entry name" value="2-AMINO-4-HYDROXY-6-HYDROXYMETHYLDIHYDROPTERIDINE PYROPHOSPHOKINASE"/>
    <property type="match status" value="1"/>
</dbReference>
<keyword evidence="5 14" id="KW-0808">Transferase</keyword>
<evidence type="ECO:0000256" key="1">
    <source>
        <dbReference type="ARBA" id="ARBA00005051"/>
    </source>
</evidence>
<sequence length="150" mass="17377">MHKVYLLLGSNIGDRKKNIEIALSELKHCGLIISKISSMYNTSPWGYIEQPEFLNVALECFTSLQPFDLLKEIKKIEKKMGRVDTVKYGPRIIDIDIIFYDDLILKSEELTIPHPLMHERLFVLKPLSEIAPDFVHPELKQSVKELIEKL</sequence>
<dbReference type="NCBIfam" id="TIGR01498">
    <property type="entry name" value="folK"/>
    <property type="match status" value="1"/>
</dbReference>
<reference evidence="14" key="1">
    <citation type="journal article" date="2020" name="mSystems">
        <title>Genome- and Community-Level Interaction Insights into Carbon Utilization and Element Cycling Functions of Hydrothermarchaeota in Hydrothermal Sediment.</title>
        <authorList>
            <person name="Zhou Z."/>
            <person name="Liu Y."/>
            <person name="Xu W."/>
            <person name="Pan J."/>
            <person name="Luo Z.H."/>
            <person name="Li M."/>
        </authorList>
    </citation>
    <scope>NUCLEOTIDE SEQUENCE [LARGE SCALE GENOMIC DNA]</scope>
    <source>
        <strain evidence="14">SpSt-788</strain>
    </source>
</reference>
<dbReference type="SUPFAM" id="SSF55083">
    <property type="entry name" value="6-hydroxymethyl-7,8-dihydropterin pyrophosphokinase, HPPK"/>
    <property type="match status" value="1"/>
</dbReference>
<evidence type="ECO:0000256" key="2">
    <source>
        <dbReference type="ARBA" id="ARBA00005810"/>
    </source>
</evidence>
<feature type="domain" description="7,8-dihydro-6-hydroxymethylpterin-pyrophosphokinase" evidence="13">
    <location>
        <begin position="87"/>
        <end position="98"/>
    </location>
</feature>
<evidence type="ECO:0000259" key="13">
    <source>
        <dbReference type="PROSITE" id="PS00794"/>
    </source>
</evidence>
<accession>A0A7C4AIL8</accession>
<dbReference type="GO" id="GO:0005524">
    <property type="term" value="F:ATP binding"/>
    <property type="evidence" value="ECO:0007669"/>
    <property type="project" value="UniProtKB-KW"/>
</dbReference>
<dbReference type="CDD" id="cd00483">
    <property type="entry name" value="HPPK"/>
    <property type="match status" value="1"/>
</dbReference>
<dbReference type="GO" id="GO:0016301">
    <property type="term" value="F:kinase activity"/>
    <property type="evidence" value="ECO:0007669"/>
    <property type="project" value="UniProtKB-KW"/>
</dbReference>
<name>A0A7C4AIL8_9BACT</name>
<proteinExistence type="inferred from homology"/>
<dbReference type="GO" id="GO:0046656">
    <property type="term" value="P:folic acid biosynthetic process"/>
    <property type="evidence" value="ECO:0007669"/>
    <property type="project" value="UniProtKB-KW"/>
</dbReference>
<evidence type="ECO:0000256" key="3">
    <source>
        <dbReference type="ARBA" id="ARBA00013253"/>
    </source>
</evidence>
<comment type="caution">
    <text evidence="14">The sequence shown here is derived from an EMBL/GenBank/DDBJ whole genome shotgun (WGS) entry which is preliminary data.</text>
</comment>
<organism evidence="14">
    <name type="scientific">Thermodesulfovibrio aggregans</name>
    <dbReference type="NCBI Taxonomy" id="86166"/>
    <lineage>
        <taxon>Bacteria</taxon>
        <taxon>Pseudomonadati</taxon>
        <taxon>Nitrospirota</taxon>
        <taxon>Thermodesulfovibrionia</taxon>
        <taxon>Thermodesulfovibrionales</taxon>
        <taxon>Thermodesulfovibrionaceae</taxon>
        <taxon>Thermodesulfovibrio</taxon>
    </lineage>
</organism>
<gene>
    <name evidence="14" type="primary">folK</name>
    <name evidence="14" type="ORF">ENV75_00745</name>
</gene>
<dbReference type="AlphaFoldDB" id="A0A7C4AIL8"/>
<evidence type="ECO:0000256" key="9">
    <source>
        <dbReference type="ARBA" id="ARBA00022909"/>
    </source>
</evidence>
<dbReference type="GO" id="GO:0003848">
    <property type="term" value="F:2-amino-4-hydroxy-6-hydroxymethyldihydropteridine diphosphokinase activity"/>
    <property type="evidence" value="ECO:0007669"/>
    <property type="project" value="UniProtKB-EC"/>
</dbReference>
<evidence type="ECO:0000256" key="6">
    <source>
        <dbReference type="ARBA" id="ARBA00022741"/>
    </source>
</evidence>
<keyword evidence="6" id="KW-0547">Nucleotide-binding</keyword>
<dbReference type="InterPro" id="IPR035907">
    <property type="entry name" value="Hppk_sf"/>
</dbReference>
<comment type="function">
    <text evidence="10">Catalyzes the transfer of pyrophosphate from adenosine triphosphate (ATP) to 6-hydroxymethyl-7,8-dihydropterin, an enzymatic step in folate biosynthesis pathway.</text>
</comment>
<evidence type="ECO:0000313" key="14">
    <source>
        <dbReference type="EMBL" id="HGG98976.1"/>
    </source>
</evidence>
<evidence type="ECO:0000256" key="8">
    <source>
        <dbReference type="ARBA" id="ARBA00022840"/>
    </source>
</evidence>
<keyword evidence="8" id="KW-0067">ATP-binding</keyword>
<evidence type="ECO:0000256" key="10">
    <source>
        <dbReference type="ARBA" id="ARBA00029409"/>
    </source>
</evidence>
<dbReference type="Gene3D" id="3.30.70.560">
    <property type="entry name" value="7,8-Dihydro-6-hydroxymethylpterin-pyrophosphokinase HPPK"/>
    <property type="match status" value="1"/>
</dbReference>
<evidence type="ECO:0000256" key="12">
    <source>
        <dbReference type="ARBA" id="ARBA00033413"/>
    </source>
</evidence>
<comment type="similarity">
    <text evidence="2">Belongs to the HPPK family.</text>
</comment>
<dbReference type="Pfam" id="PF01288">
    <property type="entry name" value="HPPK"/>
    <property type="match status" value="1"/>
</dbReference>
<evidence type="ECO:0000256" key="7">
    <source>
        <dbReference type="ARBA" id="ARBA00022777"/>
    </source>
</evidence>
<dbReference type="PROSITE" id="PS00794">
    <property type="entry name" value="HPPK"/>
    <property type="match status" value="1"/>
</dbReference>
<dbReference type="GO" id="GO:0046654">
    <property type="term" value="P:tetrahydrofolate biosynthetic process"/>
    <property type="evidence" value="ECO:0007669"/>
    <property type="project" value="UniProtKB-UniPathway"/>
</dbReference>
<dbReference type="EMBL" id="DTHO01000007">
    <property type="protein sequence ID" value="HGG98976.1"/>
    <property type="molecule type" value="Genomic_DNA"/>
</dbReference>
<comment type="pathway">
    <text evidence="1">Cofactor biosynthesis; tetrahydrofolate biosynthesis; 2-amino-4-hydroxy-6-hydroxymethyl-7,8-dihydropteridine diphosphate from 7,8-dihydroneopterin triphosphate: step 4/4.</text>
</comment>